<reference evidence="3" key="1">
    <citation type="submission" date="2025-08" db="UniProtKB">
        <authorList>
            <consortium name="RefSeq"/>
        </authorList>
    </citation>
    <scope>IDENTIFICATION</scope>
</reference>
<dbReference type="Pfam" id="PF14111">
    <property type="entry name" value="DUF4283"/>
    <property type="match status" value="1"/>
</dbReference>
<protein>
    <recommendedName>
        <fullName evidence="2">DUF4283 domain-containing protein</fullName>
    </recommendedName>
</protein>
<accession>A0A1S4ANN9</accession>
<dbReference type="InterPro" id="IPR036875">
    <property type="entry name" value="Znf_CCHC_sf"/>
</dbReference>
<dbReference type="OrthoDB" id="1247582at2759"/>
<dbReference type="SUPFAM" id="SSF57756">
    <property type="entry name" value="Retrovirus zinc finger-like domains"/>
    <property type="match status" value="1"/>
</dbReference>
<dbReference type="PANTHER" id="PTHR33233:SF14">
    <property type="entry name" value="ENDONUCLEASE_EXONUCLEASE_PHOSPHATASE"/>
    <property type="match status" value="1"/>
</dbReference>
<feature type="region of interest" description="Disordered" evidence="1">
    <location>
        <begin position="342"/>
        <end position="365"/>
    </location>
</feature>
<evidence type="ECO:0000313" key="3">
    <source>
        <dbReference type="RefSeq" id="XP_016478301.1"/>
    </source>
</evidence>
<dbReference type="RefSeq" id="XP_016478301.1">
    <property type="nucleotide sequence ID" value="XM_016622815.1"/>
</dbReference>
<name>A0A1S4ANN9_TOBAC</name>
<feature type="compositionally biased region" description="Polar residues" evidence="1">
    <location>
        <begin position="266"/>
        <end position="283"/>
    </location>
</feature>
<proteinExistence type="predicted"/>
<feature type="domain" description="DUF4283" evidence="2">
    <location>
        <begin position="58"/>
        <end position="139"/>
    </location>
</feature>
<dbReference type="GO" id="GO:0008270">
    <property type="term" value="F:zinc ion binding"/>
    <property type="evidence" value="ECO:0007669"/>
    <property type="project" value="InterPro"/>
</dbReference>
<feature type="region of interest" description="Disordered" evidence="1">
    <location>
        <begin position="249"/>
        <end position="299"/>
    </location>
</feature>
<dbReference type="PaxDb" id="4097-A0A1S4ANN9"/>
<gene>
    <name evidence="3" type="primary">LOC107799673</name>
</gene>
<evidence type="ECO:0000259" key="2">
    <source>
        <dbReference type="Pfam" id="PF14111"/>
    </source>
</evidence>
<organism evidence="3">
    <name type="scientific">Nicotiana tabacum</name>
    <name type="common">Common tobacco</name>
    <dbReference type="NCBI Taxonomy" id="4097"/>
    <lineage>
        <taxon>Eukaryota</taxon>
        <taxon>Viridiplantae</taxon>
        <taxon>Streptophyta</taxon>
        <taxon>Embryophyta</taxon>
        <taxon>Tracheophyta</taxon>
        <taxon>Spermatophyta</taxon>
        <taxon>Magnoliopsida</taxon>
        <taxon>eudicotyledons</taxon>
        <taxon>Gunneridae</taxon>
        <taxon>Pentapetalae</taxon>
        <taxon>asterids</taxon>
        <taxon>lamiids</taxon>
        <taxon>Solanales</taxon>
        <taxon>Solanaceae</taxon>
        <taxon>Nicotianoideae</taxon>
        <taxon>Nicotianeae</taxon>
        <taxon>Nicotiana</taxon>
    </lineage>
</organism>
<dbReference type="InterPro" id="IPR025558">
    <property type="entry name" value="DUF4283"/>
</dbReference>
<feature type="compositionally biased region" description="Basic and acidic residues" evidence="1">
    <location>
        <begin position="249"/>
        <end position="265"/>
    </location>
</feature>
<dbReference type="KEGG" id="nta:107799673"/>
<feature type="compositionally biased region" description="Polar residues" evidence="1">
    <location>
        <begin position="350"/>
        <end position="365"/>
    </location>
</feature>
<feature type="compositionally biased region" description="Basic and acidic residues" evidence="1">
    <location>
        <begin position="286"/>
        <end position="299"/>
    </location>
</feature>
<dbReference type="AlphaFoldDB" id="A0A1S4ANN9"/>
<dbReference type="PANTHER" id="PTHR33233">
    <property type="entry name" value="ENDONUCLEASE/EXONUCLEASE/PHOSPHATASE"/>
    <property type="match status" value="1"/>
</dbReference>
<dbReference type="GO" id="GO:0003676">
    <property type="term" value="F:nucleic acid binding"/>
    <property type="evidence" value="ECO:0007669"/>
    <property type="project" value="InterPro"/>
</dbReference>
<evidence type="ECO:0000256" key="1">
    <source>
        <dbReference type="SAM" id="MobiDB-lite"/>
    </source>
</evidence>
<sequence length="365" mass="41354">MDEQQLEWEKSLPASVWDNFDIGKITNAGFKLEYVRPEIEGDKLIEEIDAEDIESEIEYWKNAVVCYVLGAYPPFSVLNSYLQRIWGKHGIDKIAMLKNGIVVVRFDTEAGKTEVIQEGIFHFDNNPLIVKAWNVEMDFSKDELSTVPIWVRLPGLEFKYRSAKGLSKIGSLIGKPLMVDKNTEKKVGLHFARLLVEVKIGEQFLEVVYFKNEKGVIVEQKVTYDWKPTVCKECNKYGHTRENCRRNKEKEVKQVRENNVNKDEGNPSNRGVQTGNLTQNEVQEQIEGRKQNESGKEIENKRKEVGIGQKQGGGWNQPQNHASVPIVIKDVVAVANTFKALEGEEKGAGSQENVGSKSSLNLRDG</sequence>